<dbReference type="RefSeq" id="WP_111182197.1">
    <property type="nucleotide sequence ID" value="NZ_POUD01000149.1"/>
</dbReference>
<dbReference type="GO" id="GO:0003700">
    <property type="term" value="F:DNA-binding transcription factor activity"/>
    <property type="evidence" value="ECO:0007669"/>
    <property type="project" value="TreeGrafter"/>
</dbReference>
<comment type="caution">
    <text evidence="4">The sequence shown here is derived from an EMBL/GenBank/DDBJ whole genome shotgun (WGS) entry which is preliminary data.</text>
</comment>
<dbReference type="InterPro" id="IPR041483">
    <property type="entry name" value="TetR_C_34"/>
</dbReference>
<dbReference type="EMBL" id="POUD01000149">
    <property type="protein sequence ID" value="PZG13682.1"/>
    <property type="molecule type" value="Genomic_DNA"/>
</dbReference>
<keyword evidence="1 2" id="KW-0238">DNA-binding</keyword>
<dbReference type="Pfam" id="PF17929">
    <property type="entry name" value="TetR_C_34"/>
    <property type="match status" value="1"/>
</dbReference>
<dbReference type="PROSITE" id="PS50977">
    <property type="entry name" value="HTH_TETR_2"/>
    <property type="match status" value="1"/>
</dbReference>
<dbReference type="InterPro" id="IPR001647">
    <property type="entry name" value="HTH_TetR"/>
</dbReference>
<dbReference type="InterPro" id="IPR050109">
    <property type="entry name" value="HTH-type_TetR-like_transc_reg"/>
</dbReference>
<dbReference type="OrthoDB" id="6637160at2"/>
<dbReference type="Gene3D" id="1.10.357.10">
    <property type="entry name" value="Tetracycline Repressor, domain 2"/>
    <property type="match status" value="1"/>
</dbReference>
<dbReference type="Proteomes" id="UP000249304">
    <property type="component" value="Unassembled WGS sequence"/>
</dbReference>
<feature type="domain" description="HTH tetR-type" evidence="3">
    <location>
        <begin position="16"/>
        <end position="76"/>
    </location>
</feature>
<evidence type="ECO:0000256" key="1">
    <source>
        <dbReference type="ARBA" id="ARBA00023125"/>
    </source>
</evidence>
<sequence length="217" mass="22868">MSRSAFLRARRPEHKQQRREAILAAACELARTSGVRNVTLGAVADAVGLAKSNIVRYFGTREEIFLVLAAEEWRSWAAAAGARVATAGDTTDVMRALAETLVDRPLFCDLLANSATSLEHNVSVDAARVFKHATLAAAAELGGQVARATGLTEREGLELTVVAAGLAGMLYPAAHPSPALAQLYAEDPELAAARPELLPSLVRALSAFAAGLPTVRD</sequence>
<dbReference type="PRINTS" id="PR00455">
    <property type="entry name" value="HTHTETR"/>
</dbReference>
<evidence type="ECO:0000259" key="3">
    <source>
        <dbReference type="PROSITE" id="PS50977"/>
    </source>
</evidence>
<feature type="DNA-binding region" description="H-T-H motif" evidence="2">
    <location>
        <begin position="39"/>
        <end position="58"/>
    </location>
</feature>
<dbReference type="SUPFAM" id="SSF46689">
    <property type="entry name" value="Homeodomain-like"/>
    <property type="match status" value="1"/>
</dbReference>
<dbReference type="GO" id="GO:0000976">
    <property type="term" value="F:transcription cis-regulatory region binding"/>
    <property type="evidence" value="ECO:0007669"/>
    <property type="project" value="TreeGrafter"/>
</dbReference>
<proteinExistence type="predicted"/>
<accession>A0A2W2DP48</accession>
<dbReference type="InterPro" id="IPR009057">
    <property type="entry name" value="Homeodomain-like_sf"/>
</dbReference>
<evidence type="ECO:0000313" key="5">
    <source>
        <dbReference type="Proteomes" id="UP000249304"/>
    </source>
</evidence>
<keyword evidence="5" id="KW-1185">Reference proteome</keyword>
<gene>
    <name evidence="4" type="ORF">C1J01_29235</name>
</gene>
<protein>
    <submittedName>
        <fullName evidence="4">TetR/AcrR family transcriptional regulator</fullName>
    </submittedName>
</protein>
<evidence type="ECO:0000313" key="4">
    <source>
        <dbReference type="EMBL" id="PZG13682.1"/>
    </source>
</evidence>
<evidence type="ECO:0000256" key="2">
    <source>
        <dbReference type="PROSITE-ProRule" id="PRU00335"/>
    </source>
</evidence>
<dbReference type="PANTHER" id="PTHR30055:SF178">
    <property type="entry name" value="POSSIBLE TRANSCRIPTIONAL REGULATORY PROTEIN"/>
    <property type="match status" value="1"/>
</dbReference>
<name>A0A2W2DP48_9ACTN</name>
<organism evidence="4 5">
    <name type="scientific">Nonomuraea aridisoli</name>
    <dbReference type="NCBI Taxonomy" id="2070368"/>
    <lineage>
        <taxon>Bacteria</taxon>
        <taxon>Bacillati</taxon>
        <taxon>Actinomycetota</taxon>
        <taxon>Actinomycetes</taxon>
        <taxon>Streptosporangiales</taxon>
        <taxon>Streptosporangiaceae</taxon>
        <taxon>Nonomuraea</taxon>
    </lineage>
</organism>
<dbReference type="AlphaFoldDB" id="A0A2W2DP48"/>
<dbReference type="PANTHER" id="PTHR30055">
    <property type="entry name" value="HTH-TYPE TRANSCRIPTIONAL REGULATOR RUTR"/>
    <property type="match status" value="1"/>
</dbReference>
<dbReference type="Pfam" id="PF00440">
    <property type="entry name" value="TetR_N"/>
    <property type="match status" value="1"/>
</dbReference>
<reference evidence="4 5" key="1">
    <citation type="submission" date="2018-01" db="EMBL/GenBank/DDBJ databases">
        <title>Draft genome sequence of Nonomuraea sp. KC333.</title>
        <authorList>
            <person name="Sahin N."/>
            <person name="Saygin H."/>
            <person name="Ay H."/>
        </authorList>
    </citation>
    <scope>NUCLEOTIDE SEQUENCE [LARGE SCALE GENOMIC DNA]</scope>
    <source>
        <strain evidence="4 5">KC333</strain>
    </source>
</reference>